<dbReference type="NCBIfam" id="TIGR01087">
    <property type="entry name" value="murD"/>
    <property type="match status" value="1"/>
</dbReference>
<dbReference type="SUPFAM" id="SSF51984">
    <property type="entry name" value="MurCD N-terminal domain"/>
    <property type="match status" value="1"/>
</dbReference>
<feature type="domain" description="Mur ligase C-terminal" evidence="19">
    <location>
        <begin position="315"/>
        <end position="429"/>
    </location>
</feature>
<dbReference type="EC" id="6.3.2.9" evidence="5 17"/>
<evidence type="ECO:0000256" key="1">
    <source>
        <dbReference type="ARBA" id="ARBA00002734"/>
    </source>
</evidence>
<proteinExistence type="inferred from homology"/>
<reference evidence="21" key="1">
    <citation type="submission" date="2022-07" db="EMBL/GenBank/DDBJ databases">
        <title>Enhanced cultured diversity of the mouse gut microbiota enables custom-made synthetic communities.</title>
        <authorList>
            <person name="Afrizal A."/>
        </authorList>
    </citation>
    <scope>NUCLEOTIDE SEQUENCE</scope>
    <source>
        <strain evidence="21">DSM 28593</strain>
    </source>
</reference>
<dbReference type="Gene3D" id="3.40.1190.10">
    <property type="entry name" value="Mur-like, catalytic domain"/>
    <property type="match status" value="1"/>
</dbReference>
<keyword evidence="22" id="KW-1185">Reference proteome</keyword>
<evidence type="ECO:0000256" key="4">
    <source>
        <dbReference type="ARBA" id="ARBA00010416"/>
    </source>
</evidence>
<dbReference type="GO" id="GO:0009252">
    <property type="term" value="P:peptidoglycan biosynthetic process"/>
    <property type="evidence" value="ECO:0007669"/>
    <property type="project" value="UniProtKB-UniRule"/>
</dbReference>
<dbReference type="PANTHER" id="PTHR43692">
    <property type="entry name" value="UDP-N-ACETYLMURAMOYLALANINE--D-GLUTAMATE LIGASE"/>
    <property type="match status" value="1"/>
</dbReference>
<comment type="caution">
    <text evidence="21">The sequence shown here is derived from an EMBL/GenBank/DDBJ whole genome shotgun (WGS) entry which is preliminary data.</text>
</comment>
<dbReference type="InterPro" id="IPR036565">
    <property type="entry name" value="Mur-like_cat_sf"/>
</dbReference>
<comment type="function">
    <text evidence="1 17 18">Cell wall formation. Catalyzes the addition of glutamate to the nucleotide precursor UDP-N-acetylmuramoyl-L-alanine (UMA).</text>
</comment>
<dbReference type="GO" id="GO:0051301">
    <property type="term" value="P:cell division"/>
    <property type="evidence" value="ECO:0007669"/>
    <property type="project" value="UniProtKB-KW"/>
</dbReference>
<evidence type="ECO:0000256" key="7">
    <source>
        <dbReference type="ARBA" id="ARBA00022490"/>
    </source>
</evidence>
<evidence type="ECO:0000256" key="18">
    <source>
        <dbReference type="RuleBase" id="RU003664"/>
    </source>
</evidence>
<name>A0AAE3L265_9FIRM</name>
<evidence type="ECO:0000256" key="11">
    <source>
        <dbReference type="ARBA" id="ARBA00022960"/>
    </source>
</evidence>
<evidence type="ECO:0000256" key="5">
    <source>
        <dbReference type="ARBA" id="ARBA00012212"/>
    </source>
</evidence>
<keyword evidence="10 17" id="KW-0067">ATP-binding</keyword>
<dbReference type="RefSeq" id="WP_257529484.1">
    <property type="nucleotide sequence ID" value="NZ_JANKAS010000002.1"/>
</dbReference>
<dbReference type="SUPFAM" id="SSF53623">
    <property type="entry name" value="MurD-like peptide ligases, catalytic domain"/>
    <property type="match status" value="1"/>
</dbReference>
<keyword evidence="7 17" id="KW-0963">Cytoplasm</keyword>
<dbReference type="AlphaFoldDB" id="A0AAE3L265"/>
<dbReference type="InterPro" id="IPR013221">
    <property type="entry name" value="Mur_ligase_cen"/>
</dbReference>
<dbReference type="Pfam" id="PF08245">
    <property type="entry name" value="Mur_ligase_M"/>
    <property type="match status" value="1"/>
</dbReference>
<keyword evidence="13 17" id="KW-0961">Cell wall biogenesis/degradation</keyword>
<evidence type="ECO:0000256" key="14">
    <source>
        <dbReference type="ARBA" id="ARBA00030398"/>
    </source>
</evidence>
<evidence type="ECO:0000256" key="9">
    <source>
        <dbReference type="ARBA" id="ARBA00022741"/>
    </source>
</evidence>
<sequence>MIVRNKNFLVIGVAKSGIAVTKYLLSKGAHVVLTDIMSKEKISTEVGQLLKHPNLKGIFGEQPPQSLLVSINYIITSPGVPMDIPILERARKENIEILNEIELSYRLISSWTIAITGTNGKTTTTSLVGEIVKASKRETFVVGNIGTPMISFIDKATQNSCFVVEISSFQLEGIQQFHPKISAILNITPDHLNRHKTMENYIFTKSKVFSNQVEGDITILNADNVNTFSLVNRTKGRVVLFSRSLSLDEGVCIKSNEIVVKDQGKTIPICPISEIKMPGSHNLENVLAAVAITYYANIPVEVIRSVLKKFKGVEHRIELVETIKGIDFINDSKGTNPEATIKAIEAMSKPIILIAGGMDKGTDFTELISFFQGKVKHLVLLGETSDQIEHIARKQGYNNIIKVSSMESAVTKSYEIANEDDVILLSPACASWDMFSSFEERGNLFKEIVRSLKGV</sequence>
<organism evidence="21 22">
    <name type="scientific">Irregularibacter muris</name>
    <dbReference type="NCBI Taxonomy" id="1796619"/>
    <lineage>
        <taxon>Bacteria</taxon>
        <taxon>Bacillati</taxon>
        <taxon>Bacillota</taxon>
        <taxon>Clostridia</taxon>
        <taxon>Eubacteriales</taxon>
        <taxon>Eubacteriaceae</taxon>
        <taxon>Irregularibacter</taxon>
    </lineage>
</organism>
<dbReference type="GO" id="GO:0005524">
    <property type="term" value="F:ATP binding"/>
    <property type="evidence" value="ECO:0007669"/>
    <property type="project" value="UniProtKB-UniRule"/>
</dbReference>
<dbReference type="InterPro" id="IPR004101">
    <property type="entry name" value="Mur_ligase_C"/>
</dbReference>
<evidence type="ECO:0000256" key="8">
    <source>
        <dbReference type="ARBA" id="ARBA00022598"/>
    </source>
</evidence>
<evidence type="ECO:0000256" key="3">
    <source>
        <dbReference type="ARBA" id="ARBA00004752"/>
    </source>
</evidence>
<keyword evidence="17 18" id="KW-0132">Cell division</keyword>
<evidence type="ECO:0000313" key="22">
    <source>
        <dbReference type="Proteomes" id="UP001205748"/>
    </source>
</evidence>
<keyword evidence="17 18" id="KW-0131">Cell cycle</keyword>
<comment type="similarity">
    <text evidence="4 17">Belongs to the MurCDEF family.</text>
</comment>
<dbReference type="PANTHER" id="PTHR43692:SF1">
    <property type="entry name" value="UDP-N-ACETYLMURAMOYLALANINE--D-GLUTAMATE LIGASE"/>
    <property type="match status" value="1"/>
</dbReference>
<evidence type="ECO:0000259" key="19">
    <source>
        <dbReference type="Pfam" id="PF02875"/>
    </source>
</evidence>
<dbReference type="EMBL" id="JANKAS010000002">
    <property type="protein sequence ID" value="MCR1898019.1"/>
    <property type="molecule type" value="Genomic_DNA"/>
</dbReference>
<gene>
    <name evidence="17 21" type="primary">murD</name>
    <name evidence="21" type="ORF">NSA47_03320</name>
</gene>
<dbReference type="Pfam" id="PF21799">
    <property type="entry name" value="MurD-like_N"/>
    <property type="match status" value="1"/>
</dbReference>
<dbReference type="GO" id="GO:0008764">
    <property type="term" value="F:UDP-N-acetylmuramoylalanine-D-glutamate ligase activity"/>
    <property type="evidence" value="ECO:0007669"/>
    <property type="project" value="UniProtKB-UniRule"/>
</dbReference>
<dbReference type="Gene3D" id="3.40.50.720">
    <property type="entry name" value="NAD(P)-binding Rossmann-like Domain"/>
    <property type="match status" value="1"/>
</dbReference>
<dbReference type="Proteomes" id="UP001205748">
    <property type="component" value="Unassembled WGS sequence"/>
</dbReference>
<dbReference type="SUPFAM" id="SSF53244">
    <property type="entry name" value="MurD-like peptide ligases, peptide-binding domain"/>
    <property type="match status" value="1"/>
</dbReference>
<keyword evidence="11 17" id="KW-0133">Cell shape</keyword>
<dbReference type="InterPro" id="IPR036615">
    <property type="entry name" value="Mur_ligase_C_dom_sf"/>
</dbReference>
<feature type="domain" description="Mur ligase central" evidence="20">
    <location>
        <begin position="115"/>
        <end position="292"/>
    </location>
</feature>
<dbReference type="HAMAP" id="MF_00639">
    <property type="entry name" value="MurD"/>
    <property type="match status" value="1"/>
</dbReference>
<comment type="pathway">
    <text evidence="3 17 18">Cell wall biogenesis; peptidoglycan biosynthesis.</text>
</comment>
<evidence type="ECO:0000256" key="16">
    <source>
        <dbReference type="ARBA" id="ARBA00047632"/>
    </source>
</evidence>
<keyword evidence="12 17" id="KW-0573">Peptidoglycan synthesis</keyword>
<keyword evidence="9 17" id="KW-0547">Nucleotide-binding</keyword>
<evidence type="ECO:0000256" key="10">
    <source>
        <dbReference type="ARBA" id="ARBA00022840"/>
    </source>
</evidence>
<keyword evidence="8 17" id="KW-0436">Ligase</keyword>
<evidence type="ECO:0000256" key="15">
    <source>
        <dbReference type="ARBA" id="ARBA00032324"/>
    </source>
</evidence>
<evidence type="ECO:0000259" key="20">
    <source>
        <dbReference type="Pfam" id="PF08245"/>
    </source>
</evidence>
<evidence type="ECO:0000313" key="21">
    <source>
        <dbReference type="EMBL" id="MCR1898019.1"/>
    </source>
</evidence>
<dbReference type="GO" id="GO:0008360">
    <property type="term" value="P:regulation of cell shape"/>
    <property type="evidence" value="ECO:0007669"/>
    <property type="project" value="UniProtKB-KW"/>
</dbReference>
<protein>
    <recommendedName>
        <fullName evidence="6 17">UDP-N-acetylmuramoylalanine--D-glutamate ligase</fullName>
        <ecNumber evidence="5 17">6.3.2.9</ecNumber>
    </recommendedName>
    <alternativeName>
        <fullName evidence="15 17">D-glutamic acid-adding enzyme</fullName>
    </alternativeName>
    <alternativeName>
        <fullName evidence="14 17">UDP-N-acetylmuramoyl-L-alanyl-D-glutamate synthetase</fullName>
    </alternativeName>
</protein>
<dbReference type="Gene3D" id="3.90.190.20">
    <property type="entry name" value="Mur ligase, C-terminal domain"/>
    <property type="match status" value="1"/>
</dbReference>
<comment type="catalytic activity">
    <reaction evidence="16 17 18">
        <text>UDP-N-acetyl-alpha-D-muramoyl-L-alanine + D-glutamate + ATP = UDP-N-acetyl-alpha-D-muramoyl-L-alanyl-D-glutamate + ADP + phosphate + H(+)</text>
        <dbReference type="Rhea" id="RHEA:16429"/>
        <dbReference type="ChEBI" id="CHEBI:15378"/>
        <dbReference type="ChEBI" id="CHEBI:29986"/>
        <dbReference type="ChEBI" id="CHEBI:30616"/>
        <dbReference type="ChEBI" id="CHEBI:43474"/>
        <dbReference type="ChEBI" id="CHEBI:83898"/>
        <dbReference type="ChEBI" id="CHEBI:83900"/>
        <dbReference type="ChEBI" id="CHEBI:456216"/>
        <dbReference type="EC" id="6.3.2.9"/>
    </reaction>
</comment>
<comment type="subcellular location">
    <subcellularLocation>
        <location evidence="2 17 18">Cytoplasm</location>
    </subcellularLocation>
</comment>
<dbReference type="InterPro" id="IPR005762">
    <property type="entry name" value="MurD"/>
</dbReference>
<dbReference type="GO" id="GO:0071555">
    <property type="term" value="P:cell wall organization"/>
    <property type="evidence" value="ECO:0007669"/>
    <property type="project" value="UniProtKB-KW"/>
</dbReference>
<accession>A0AAE3L265</accession>
<dbReference type="Pfam" id="PF02875">
    <property type="entry name" value="Mur_ligase_C"/>
    <property type="match status" value="1"/>
</dbReference>
<feature type="binding site" evidence="17">
    <location>
        <begin position="117"/>
        <end position="123"/>
    </location>
    <ligand>
        <name>ATP</name>
        <dbReference type="ChEBI" id="CHEBI:30616"/>
    </ligand>
</feature>
<evidence type="ECO:0000256" key="12">
    <source>
        <dbReference type="ARBA" id="ARBA00022984"/>
    </source>
</evidence>
<evidence type="ECO:0000256" key="13">
    <source>
        <dbReference type="ARBA" id="ARBA00023316"/>
    </source>
</evidence>
<evidence type="ECO:0000256" key="6">
    <source>
        <dbReference type="ARBA" id="ARBA00015655"/>
    </source>
</evidence>
<evidence type="ECO:0000256" key="2">
    <source>
        <dbReference type="ARBA" id="ARBA00004496"/>
    </source>
</evidence>
<evidence type="ECO:0000256" key="17">
    <source>
        <dbReference type="HAMAP-Rule" id="MF_00639"/>
    </source>
</evidence>
<dbReference type="GO" id="GO:0005737">
    <property type="term" value="C:cytoplasm"/>
    <property type="evidence" value="ECO:0007669"/>
    <property type="project" value="UniProtKB-SubCell"/>
</dbReference>